<dbReference type="InterPro" id="IPR036374">
    <property type="entry name" value="OxRdtase_Mopterin-bd_sf"/>
</dbReference>
<keyword evidence="3" id="KW-0479">Metal-binding</keyword>
<dbReference type="InterPro" id="IPR008335">
    <property type="entry name" value="Mopterin_OxRdtase_euk"/>
</dbReference>
<keyword evidence="2" id="KW-0500">Molybdenum</keyword>
<feature type="domain" description="Oxidoreductase molybdopterin-binding" evidence="5">
    <location>
        <begin position="46"/>
        <end position="222"/>
    </location>
</feature>
<accession>A0ABS5BQF1</accession>
<proteinExistence type="predicted"/>
<dbReference type="Gene3D" id="3.90.420.10">
    <property type="entry name" value="Oxidoreductase, molybdopterin-binding domain"/>
    <property type="match status" value="1"/>
</dbReference>
<dbReference type="InterPro" id="IPR014756">
    <property type="entry name" value="Ig_E-set"/>
</dbReference>
<dbReference type="PANTHER" id="PTHR19372:SF7">
    <property type="entry name" value="SULFITE OXIDASE, MITOCHONDRIAL"/>
    <property type="match status" value="1"/>
</dbReference>
<dbReference type="InterPro" id="IPR005066">
    <property type="entry name" value="MoCF_OxRdtse_dimer"/>
</dbReference>
<dbReference type="SUPFAM" id="SSF81296">
    <property type="entry name" value="E set domains"/>
    <property type="match status" value="1"/>
</dbReference>
<organism evidence="7 8">
    <name type="scientific">Gemmata palustris</name>
    <dbReference type="NCBI Taxonomy" id="2822762"/>
    <lineage>
        <taxon>Bacteria</taxon>
        <taxon>Pseudomonadati</taxon>
        <taxon>Planctomycetota</taxon>
        <taxon>Planctomycetia</taxon>
        <taxon>Gemmatales</taxon>
        <taxon>Gemmataceae</taxon>
        <taxon>Gemmata</taxon>
    </lineage>
</organism>
<dbReference type="RefSeq" id="WP_210653742.1">
    <property type="nucleotide sequence ID" value="NZ_JAGKQQ010000001.1"/>
</dbReference>
<evidence type="ECO:0000259" key="5">
    <source>
        <dbReference type="Pfam" id="PF00174"/>
    </source>
</evidence>
<gene>
    <name evidence="7" type="ORF">J8F10_10330</name>
</gene>
<comment type="cofactor">
    <cofactor evidence="1">
        <name>Mo-molybdopterin</name>
        <dbReference type="ChEBI" id="CHEBI:71302"/>
    </cofactor>
</comment>
<evidence type="ECO:0000256" key="2">
    <source>
        <dbReference type="ARBA" id="ARBA00022505"/>
    </source>
</evidence>
<feature type="domain" description="Moybdenum cofactor oxidoreductase dimerisation" evidence="6">
    <location>
        <begin position="241"/>
        <end position="359"/>
    </location>
</feature>
<dbReference type="PANTHER" id="PTHR19372">
    <property type="entry name" value="SULFITE REDUCTASE"/>
    <property type="match status" value="1"/>
</dbReference>
<evidence type="ECO:0000313" key="8">
    <source>
        <dbReference type="Proteomes" id="UP000676565"/>
    </source>
</evidence>
<evidence type="ECO:0000256" key="4">
    <source>
        <dbReference type="ARBA" id="ARBA00023002"/>
    </source>
</evidence>
<dbReference type="Gene3D" id="2.60.40.650">
    <property type="match status" value="1"/>
</dbReference>
<reference evidence="7 8" key="1">
    <citation type="submission" date="2021-04" db="EMBL/GenBank/DDBJ databases">
        <authorList>
            <person name="Ivanova A."/>
        </authorList>
    </citation>
    <scope>NUCLEOTIDE SEQUENCE [LARGE SCALE GENOMIC DNA]</scope>
    <source>
        <strain evidence="7 8">G18</strain>
    </source>
</reference>
<dbReference type="Pfam" id="PF03404">
    <property type="entry name" value="Mo-co_dimer"/>
    <property type="match status" value="1"/>
</dbReference>
<keyword evidence="8" id="KW-1185">Reference proteome</keyword>
<evidence type="ECO:0000256" key="1">
    <source>
        <dbReference type="ARBA" id="ARBA00001924"/>
    </source>
</evidence>
<dbReference type="CDD" id="cd02110">
    <property type="entry name" value="SO_family_Moco_dimer"/>
    <property type="match status" value="1"/>
</dbReference>
<dbReference type="InterPro" id="IPR000572">
    <property type="entry name" value="OxRdtase_Mopterin-bd_dom"/>
</dbReference>
<dbReference type="Proteomes" id="UP000676565">
    <property type="component" value="Unassembled WGS sequence"/>
</dbReference>
<keyword evidence="4" id="KW-0560">Oxidoreductase</keyword>
<name>A0ABS5BQF1_9BACT</name>
<dbReference type="EMBL" id="JAGKQQ010000001">
    <property type="protein sequence ID" value="MBP3955677.1"/>
    <property type="molecule type" value="Genomic_DNA"/>
</dbReference>
<evidence type="ECO:0000259" key="6">
    <source>
        <dbReference type="Pfam" id="PF03404"/>
    </source>
</evidence>
<protein>
    <submittedName>
        <fullName evidence="7">Sulfite oxidase</fullName>
    </submittedName>
</protein>
<dbReference type="PRINTS" id="PR00407">
    <property type="entry name" value="EUMOPTERIN"/>
</dbReference>
<dbReference type="SUPFAM" id="SSF56524">
    <property type="entry name" value="Oxidoreductase molybdopterin-binding domain"/>
    <property type="match status" value="1"/>
</dbReference>
<dbReference type="Pfam" id="PF00174">
    <property type="entry name" value="Oxidored_molyb"/>
    <property type="match status" value="1"/>
</dbReference>
<evidence type="ECO:0000313" key="7">
    <source>
        <dbReference type="EMBL" id="MBP3955677.1"/>
    </source>
</evidence>
<sequence>MSEAASMFNASRAGLIIREKQPANLEFPFASLGPVTPTNEFFVRTHFPVPAIRARDWTLTVDGEVERGLVLTYDDLLRMPATTAPVLLECAGNGRAQLVPKAKGLLWDTGAVGTAEWTGVPLSVVLEKAGVKKGAVDVIFQGADKGEVDDPKSPGVVHFERSLPLAKAMRPEVLLAYRMNGKDLTPDHGFPVRAIVGGWYGMASVKWLTHVTVTATPFEGFWQSLEYAYWKRDRERPTLTAVTEVQVKAQIARPALAEAVQAGKSYRVFGAAWSGESDVAGVEVSTDAGKTWSEAPLLGDSVPFAWRLWEFPWDVPKTTGRYKVMARATDTKGHTQPEKHDSDRRTYMINFAFTVEVEVM</sequence>
<evidence type="ECO:0000256" key="3">
    <source>
        <dbReference type="ARBA" id="ARBA00022723"/>
    </source>
</evidence>
<comment type="caution">
    <text evidence="7">The sequence shown here is derived from an EMBL/GenBank/DDBJ whole genome shotgun (WGS) entry which is preliminary data.</text>
</comment>